<gene>
    <name evidence="2" type="ORF">BJ969_005592</name>
</gene>
<accession>A0A840NLR5</accession>
<keyword evidence="1" id="KW-0812">Transmembrane</keyword>
<dbReference type="AlphaFoldDB" id="A0A840NLR5"/>
<keyword evidence="1" id="KW-1133">Transmembrane helix</keyword>
<dbReference type="RefSeq" id="WP_184483892.1">
    <property type="nucleotide sequence ID" value="NZ_JACHIV010000001.1"/>
</dbReference>
<proteinExistence type="predicted"/>
<keyword evidence="1" id="KW-0472">Membrane</keyword>
<reference evidence="2 3" key="1">
    <citation type="submission" date="2020-08" db="EMBL/GenBank/DDBJ databases">
        <title>Sequencing the genomes of 1000 actinobacteria strains.</title>
        <authorList>
            <person name="Klenk H.-P."/>
        </authorList>
    </citation>
    <scope>NUCLEOTIDE SEQUENCE [LARGE SCALE GENOMIC DNA]</scope>
    <source>
        <strain evidence="2 3">DSM 45582</strain>
    </source>
</reference>
<keyword evidence="3" id="KW-1185">Reference proteome</keyword>
<dbReference type="EMBL" id="JACHIV010000001">
    <property type="protein sequence ID" value="MBB5072504.1"/>
    <property type="molecule type" value="Genomic_DNA"/>
</dbReference>
<protein>
    <recommendedName>
        <fullName evidence="4">DUF983 domain-containing protein</fullName>
    </recommendedName>
</protein>
<comment type="caution">
    <text evidence="2">The sequence shown here is derived from an EMBL/GenBank/DDBJ whole genome shotgun (WGS) entry which is preliminary data.</text>
</comment>
<feature type="transmembrane region" description="Helical" evidence="1">
    <location>
        <begin position="65"/>
        <end position="86"/>
    </location>
</feature>
<feature type="transmembrane region" description="Helical" evidence="1">
    <location>
        <begin position="41"/>
        <end position="59"/>
    </location>
</feature>
<evidence type="ECO:0000256" key="1">
    <source>
        <dbReference type="SAM" id="Phobius"/>
    </source>
</evidence>
<sequence>MNRVVRGSDGRLWNVRSSLEWSNPIAGDDFEHDVNGGAGPAILMFGVLIVLVATFILWTPPGVYIPIWLILALLVVVLFFPVRWLLHRPWTIIAETPGDEEEHQPERWVGVQRGFLNVRQETAKIARQIELYAEPDMNGSLQPTE</sequence>
<evidence type="ECO:0008006" key="4">
    <source>
        <dbReference type="Google" id="ProtNLM"/>
    </source>
</evidence>
<name>A0A840NLR5_9PSEU</name>
<dbReference type="Proteomes" id="UP000580474">
    <property type="component" value="Unassembled WGS sequence"/>
</dbReference>
<organism evidence="2 3">
    <name type="scientific">Saccharopolyspora gloriosae</name>
    <dbReference type="NCBI Taxonomy" id="455344"/>
    <lineage>
        <taxon>Bacteria</taxon>
        <taxon>Bacillati</taxon>
        <taxon>Actinomycetota</taxon>
        <taxon>Actinomycetes</taxon>
        <taxon>Pseudonocardiales</taxon>
        <taxon>Pseudonocardiaceae</taxon>
        <taxon>Saccharopolyspora</taxon>
    </lineage>
</organism>
<evidence type="ECO:0000313" key="2">
    <source>
        <dbReference type="EMBL" id="MBB5072504.1"/>
    </source>
</evidence>
<evidence type="ECO:0000313" key="3">
    <source>
        <dbReference type="Proteomes" id="UP000580474"/>
    </source>
</evidence>